<organism evidence="2 3">
    <name type="scientific">Corynespora cassiicola Philippines</name>
    <dbReference type="NCBI Taxonomy" id="1448308"/>
    <lineage>
        <taxon>Eukaryota</taxon>
        <taxon>Fungi</taxon>
        <taxon>Dikarya</taxon>
        <taxon>Ascomycota</taxon>
        <taxon>Pezizomycotina</taxon>
        <taxon>Dothideomycetes</taxon>
        <taxon>Pleosporomycetidae</taxon>
        <taxon>Pleosporales</taxon>
        <taxon>Corynesporascaceae</taxon>
        <taxon>Corynespora</taxon>
    </lineage>
</organism>
<feature type="compositionally biased region" description="Polar residues" evidence="1">
    <location>
        <begin position="238"/>
        <end position="253"/>
    </location>
</feature>
<evidence type="ECO:0000313" key="2">
    <source>
        <dbReference type="EMBL" id="PSN59551.1"/>
    </source>
</evidence>
<protein>
    <submittedName>
        <fullName evidence="2">Uncharacterized protein</fullName>
    </submittedName>
</protein>
<feature type="region of interest" description="Disordered" evidence="1">
    <location>
        <begin position="120"/>
        <end position="151"/>
    </location>
</feature>
<keyword evidence="3" id="KW-1185">Reference proteome</keyword>
<proteinExistence type="predicted"/>
<feature type="region of interest" description="Disordered" evidence="1">
    <location>
        <begin position="30"/>
        <end position="59"/>
    </location>
</feature>
<evidence type="ECO:0000256" key="1">
    <source>
        <dbReference type="SAM" id="MobiDB-lite"/>
    </source>
</evidence>
<dbReference type="Proteomes" id="UP000240883">
    <property type="component" value="Unassembled WGS sequence"/>
</dbReference>
<dbReference type="AlphaFoldDB" id="A0A2T2N294"/>
<feature type="compositionally biased region" description="Basic and acidic residues" evidence="1">
    <location>
        <begin position="41"/>
        <end position="57"/>
    </location>
</feature>
<evidence type="ECO:0000313" key="3">
    <source>
        <dbReference type="Proteomes" id="UP000240883"/>
    </source>
</evidence>
<gene>
    <name evidence="2" type="ORF">BS50DRAFT_508309</name>
</gene>
<name>A0A2T2N294_CORCC</name>
<feature type="compositionally biased region" description="Polar residues" evidence="1">
    <location>
        <begin position="120"/>
        <end position="136"/>
    </location>
</feature>
<accession>A0A2T2N294</accession>
<feature type="region of interest" description="Disordered" evidence="1">
    <location>
        <begin position="211"/>
        <end position="253"/>
    </location>
</feature>
<reference evidence="2 3" key="1">
    <citation type="journal article" date="2018" name="Front. Microbiol.">
        <title>Genome-Wide Analysis of Corynespora cassiicola Leaf Fall Disease Putative Effectors.</title>
        <authorList>
            <person name="Lopez D."/>
            <person name="Ribeiro S."/>
            <person name="Label P."/>
            <person name="Fumanal B."/>
            <person name="Venisse J.S."/>
            <person name="Kohler A."/>
            <person name="de Oliveira R.R."/>
            <person name="Labutti K."/>
            <person name="Lipzen A."/>
            <person name="Lail K."/>
            <person name="Bauer D."/>
            <person name="Ohm R.A."/>
            <person name="Barry K.W."/>
            <person name="Spatafora J."/>
            <person name="Grigoriev I.V."/>
            <person name="Martin F.M."/>
            <person name="Pujade-Renaud V."/>
        </authorList>
    </citation>
    <scope>NUCLEOTIDE SEQUENCE [LARGE SCALE GENOMIC DNA]</scope>
    <source>
        <strain evidence="2 3">Philippines</strain>
    </source>
</reference>
<sequence length="414" mass="45734">MDNEILVHISAPTTLQTDDLYRSLADAYLDFEPHQPGSPGGHEEGTGRQDATAREQATEALVDVSMANTSKDSYGSFPSEVASDVQSHVHNGSTVYGSFGSIDDSVNPMSRLGQLEQLHSNWRKQQTLRTPSASTGRRSDGQSAAIASPSGFIDDTQLAAQAIESQIHDSNSTTSEERSEEEEEAAVVLDAQHLVSQDASKSAELEDVTIATQPSQHPLSAEVDVPDSEKNAEVGTMRGTQTSAPPDINPSHSSVQRADARLETLDFSSLSTEVYSPMPQVSTKRPKRWPTQVTSYLLQIKTQKPHRFKPCRQARKLRKDERCIWRIQCAEWHPDLQYEFWETVADHIRQDDFGSVNMFRDQVPASGLGQVDLMCYGEVVEHIWLALLVFSRGKVCGSARLLDAGENVIVDEVR</sequence>
<dbReference type="OrthoDB" id="5395975at2759"/>
<dbReference type="EMBL" id="KZ678155">
    <property type="protein sequence ID" value="PSN59551.1"/>
    <property type="molecule type" value="Genomic_DNA"/>
</dbReference>